<feature type="compositionally biased region" description="Acidic residues" evidence="1">
    <location>
        <begin position="384"/>
        <end position="394"/>
    </location>
</feature>
<protein>
    <submittedName>
        <fullName evidence="2">Uncharacterized protein</fullName>
    </submittedName>
</protein>
<gene>
    <name evidence="2" type="ORF">GN958_ATG10965</name>
</gene>
<feature type="region of interest" description="Disordered" evidence="1">
    <location>
        <begin position="342"/>
        <end position="394"/>
    </location>
</feature>
<organism evidence="2 3">
    <name type="scientific">Phytophthora infestans</name>
    <name type="common">Potato late blight agent</name>
    <name type="synonym">Botrytis infestans</name>
    <dbReference type="NCBI Taxonomy" id="4787"/>
    <lineage>
        <taxon>Eukaryota</taxon>
        <taxon>Sar</taxon>
        <taxon>Stramenopiles</taxon>
        <taxon>Oomycota</taxon>
        <taxon>Peronosporomycetes</taxon>
        <taxon>Peronosporales</taxon>
        <taxon>Peronosporaceae</taxon>
        <taxon>Phytophthora</taxon>
    </lineage>
</organism>
<dbReference type="Proteomes" id="UP000704712">
    <property type="component" value="Unassembled WGS sequence"/>
</dbReference>
<feature type="region of interest" description="Disordered" evidence="1">
    <location>
        <begin position="38"/>
        <end position="65"/>
    </location>
</feature>
<evidence type="ECO:0000313" key="3">
    <source>
        <dbReference type="Proteomes" id="UP000704712"/>
    </source>
</evidence>
<dbReference type="EMBL" id="JAACNO010001540">
    <property type="protein sequence ID" value="KAF4139857.1"/>
    <property type="molecule type" value="Genomic_DNA"/>
</dbReference>
<name>A0A8S9UK43_PHYIN</name>
<evidence type="ECO:0000313" key="2">
    <source>
        <dbReference type="EMBL" id="KAF4139857.1"/>
    </source>
</evidence>
<dbReference type="AlphaFoldDB" id="A0A8S9UK43"/>
<comment type="caution">
    <text evidence="2">The sequence shown here is derived from an EMBL/GenBank/DDBJ whole genome shotgun (WGS) entry which is preliminary data.</text>
</comment>
<proteinExistence type="predicted"/>
<evidence type="ECO:0000256" key="1">
    <source>
        <dbReference type="SAM" id="MobiDB-lite"/>
    </source>
</evidence>
<accession>A0A8S9UK43</accession>
<sequence length="394" mass="44905">MSAIITATTSRPVEERCCHPTPPESMFADQVREHSVFQAPVTQTRSKRSSSRTPLKPPPAAKKRTFKKAKAKPRFSFDLPTGVDATIKCDLERLVKISEEQGKTPPCMAFPWKGYRVWYDPKHHPELHQKHWCFWNRFRLLFLLLALYPPTDNAAARRELTASALQVCLQLLSAFFEEMSYYGMLTAFEDTVHDNLNWIGGRATKHASVANDDSKSPAQEDLGVLFKHHHRRYDQVIANALDSFVVDSSGYRSIPELFETSQPIDPTRPQNLRLSSKALACIALDVSGSNPPKESWVGNRNRAPWKKLLSDRSLRRTLIDRPVVRTREDDFDFEENGEFTALKSSPPVKYQPPSSPTKHLAYYSGLSSDNEDQEQEEGHPTNDHDDEEDKERAQ</sequence>
<reference evidence="2" key="1">
    <citation type="submission" date="2020-03" db="EMBL/GenBank/DDBJ databases">
        <title>Hybrid Assembly of Korean Phytophthora infestans isolates.</title>
        <authorList>
            <person name="Prokchorchik M."/>
            <person name="Lee Y."/>
            <person name="Seo J."/>
            <person name="Cho J.-H."/>
            <person name="Park Y.-E."/>
            <person name="Jang D.-C."/>
            <person name="Im J.-S."/>
            <person name="Choi J.-G."/>
            <person name="Park H.-J."/>
            <person name="Lee G.-B."/>
            <person name="Lee Y.-G."/>
            <person name="Hong S.-Y."/>
            <person name="Cho K."/>
            <person name="Sohn K.H."/>
        </authorList>
    </citation>
    <scope>NUCLEOTIDE SEQUENCE</scope>
    <source>
        <strain evidence="2">KR_2_A2</strain>
    </source>
</reference>